<evidence type="ECO:0000256" key="2">
    <source>
        <dbReference type="ARBA" id="ARBA00022840"/>
    </source>
</evidence>
<evidence type="ECO:0000313" key="4">
    <source>
        <dbReference type="EMBL" id="GMH14800.1"/>
    </source>
</evidence>
<dbReference type="GO" id="GO:0006888">
    <property type="term" value="P:endoplasmic reticulum to Golgi vesicle-mediated transport"/>
    <property type="evidence" value="ECO:0007669"/>
    <property type="project" value="InterPro"/>
</dbReference>
<dbReference type="GO" id="GO:0005524">
    <property type="term" value="F:ATP binding"/>
    <property type="evidence" value="ECO:0007669"/>
    <property type="project" value="UniProtKB-KW"/>
</dbReference>
<dbReference type="Gene3D" id="1.10.8.60">
    <property type="match status" value="1"/>
</dbReference>
<dbReference type="InterPro" id="IPR009010">
    <property type="entry name" value="Asp_de-COase-like_dom_sf"/>
</dbReference>
<dbReference type="Pfam" id="PF17862">
    <property type="entry name" value="AAA_lid_3"/>
    <property type="match status" value="1"/>
</dbReference>
<dbReference type="SUPFAM" id="SSF54585">
    <property type="entry name" value="Cdc48 domain 2-like"/>
    <property type="match status" value="1"/>
</dbReference>
<protein>
    <recommendedName>
        <fullName evidence="3">CDC48 domain-containing protein</fullName>
    </recommendedName>
</protein>
<dbReference type="Gene3D" id="2.40.40.20">
    <property type="match status" value="1"/>
</dbReference>
<dbReference type="InterPro" id="IPR007528">
    <property type="entry name" value="RINT1_Tip20"/>
</dbReference>
<name>A0AAD3SQ39_NEPGR</name>
<dbReference type="AlphaFoldDB" id="A0AAD3SQ39"/>
<dbReference type="PANTHER" id="PTHR23077:SF144">
    <property type="entry name" value="PROTEASOME-ASSOCIATED ATPASE"/>
    <property type="match status" value="1"/>
</dbReference>
<dbReference type="FunFam" id="3.10.330.10:FF:000001">
    <property type="entry name" value="Cell division control 48"/>
    <property type="match status" value="1"/>
</dbReference>
<evidence type="ECO:0000313" key="5">
    <source>
        <dbReference type="Proteomes" id="UP001279734"/>
    </source>
</evidence>
<keyword evidence="5" id="KW-1185">Reference proteome</keyword>
<sequence>MADWVEEKLDASQGKKRRDTVCIALADATCDEPTIRIKKRPNLRVRLGDVVSVHQCPDMKYGKRVHILPIDDTIEGVTGNLFDASLNPYFLEAYRPVRKGDMFLVRGDMRNVEFKVIETDPTEYYVVAPDTNIYCEGEPVKREEENRLDEVGYDDIGGVWKQVAQILKLVELPLRHPQLFKLIGVKLPKGILVYSPPRSRKNLSTRAVANETSAFFFCIHGPEILTKIEILHSHLKNFTEYVDLDRIAEDTHDYIGVDLAALCTEVAFQCIRQKMDDVLQPLMGKASVAAYLLLGESEIFTRPSTTTSVLPLFCAWVTDEKYEAGQFLDGEPELYLLSTRGDLKAPLIAEFALKIAWEMIERCQNLLAGSHRIHFIRSTTSKFLWHFVNILLLKHESNEFPSNDFAEALMIVCALINAARVCEFNLHTWSADVLLLGWEIDKNGMNSDINGHMMDIRCFFDEEINSFSKLETSWLMEIAHLEPHKVSVASFALFALGNCC</sequence>
<proteinExistence type="predicted"/>
<dbReference type="Gene3D" id="3.40.50.300">
    <property type="entry name" value="P-loop containing nucleotide triphosphate hydrolases"/>
    <property type="match status" value="1"/>
</dbReference>
<comment type="caution">
    <text evidence="4">The sequence shown here is derived from an EMBL/GenBank/DDBJ whole genome shotgun (WGS) entry which is preliminary data.</text>
</comment>
<dbReference type="SMART" id="SM01072">
    <property type="entry name" value="CDC48_2"/>
    <property type="match status" value="1"/>
</dbReference>
<dbReference type="GO" id="GO:0016887">
    <property type="term" value="F:ATP hydrolysis activity"/>
    <property type="evidence" value="ECO:0007669"/>
    <property type="project" value="TreeGrafter"/>
</dbReference>
<evidence type="ECO:0000259" key="3">
    <source>
        <dbReference type="SMART" id="SM01072"/>
    </source>
</evidence>
<dbReference type="InterPro" id="IPR004201">
    <property type="entry name" value="Cdc48_dom2"/>
</dbReference>
<dbReference type="Proteomes" id="UP001279734">
    <property type="component" value="Unassembled WGS sequence"/>
</dbReference>
<dbReference type="FunFam" id="3.40.50.300:FF:002861">
    <property type="entry name" value="Cell division control protein 48 homolog E"/>
    <property type="match status" value="1"/>
</dbReference>
<reference evidence="4" key="1">
    <citation type="submission" date="2023-05" db="EMBL/GenBank/DDBJ databases">
        <title>Nepenthes gracilis genome sequencing.</title>
        <authorList>
            <person name="Fukushima K."/>
        </authorList>
    </citation>
    <scope>NUCLEOTIDE SEQUENCE</scope>
    <source>
        <strain evidence="4">SING2019-196</strain>
    </source>
</reference>
<dbReference type="SUPFAM" id="SSF50692">
    <property type="entry name" value="ADC-like"/>
    <property type="match status" value="1"/>
</dbReference>
<dbReference type="EMBL" id="BSYO01000014">
    <property type="protein sequence ID" value="GMH14800.1"/>
    <property type="molecule type" value="Genomic_DNA"/>
</dbReference>
<dbReference type="PANTHER" id="PTHR23077">
    <property type="entry name" value="AAA-FAMILY ATPASE"/>
    <property type="match status" value="1"/>
</dbReference>
<feature type="domain" description="CDC48" evidence="3">
    <location>
        <begin position="76"/>
        <end position="142"/>
    </location>
</feature>
<dbReference type="Gene3D" id="3.10.330.10">
    <property type="match status" value="1"/>
</dbReference>
<dbReference type="InterPro" id="IPR029067">
    <property type="entry name" value="CDC48_domain_2-like_sf"/>
</dbReference>
<accession>A0AAD3SQ39</accession>
<organism evidence="4 5">
    <name type="scientific">Nepenthes gracilis</name>
    <name type="common">Slender pitcher plant</name>
    <dbReference type="NCBI Taxonomy" id="150966"/>
    <lineage>
        <taxon>Eukaryota</taxon>
        <taxon>Viridiplantae</taxon>
        <taxon>Streptophyta</taxon>
        <taxon>Embryophyta</taxon>
        <taxon>Tracheophyta</taxon>
        <taxon>Spermatophyta</taxon>
        <taxon>Magnoliopsida</taxon>
        <taxon>eudicotyledons</taxon>
        <taxon>Gunneridae</taxon>
        <taxon>Pentapetalae</taxon>
        <taxon>Caryophyllales</taxon>
        <taxon>Nepenthaceae</taxon>
        <taxon>Nepenthes</taxon>
    </lineage>
</organism>
<dbReference type="InterPro" id="IPR050168">
    <property type="entry name" value="AAA_ATPase_domain"/>
</dbReference>
<dbReference type="GO" id="GO:0070939">
    <property type="term" value="C:Dsl1/NZR complex"/>
    <property type="evidence" value="ECO:0007669"/>
    <property type="project" value="InterPro"/>
</dbReference>
<dbReference type="GO" id="GO:0006890">
    <property type="term" value="P:retrograde vesicle-mediated transport, Golgi to endoplasmic reticulum"/>
    <property type="evidence" value="ECO:0007669"/>
    <property type="project" value="InterPro"/>
</dbReference>
<evidence type="ECO:0000256" key="1">
    <source>
        <dbReference type="ARBA" id="ARBA00022741"/>
    </source>
</evidence>
<keyword evidence="1" id="KW-0547">Nucleotide-binding</keyword>
<dbReference type="PROSITE" id="PS51386">
    <property type="entry name" value="RINT1_TIP20"/>
    <property type="match status" value="1"/>
</dbReference>
<dbReference type="InterPro" id="IPR041569">
    <property type="entry name" value="AAA_lid_3"/>
</dbReference>
<keyword evidence="2" id="KW-0067">ATP-binding</keyword>
<dbReference type="InterPro" id="IPR027417">
    <property type="entry name" value="P-loop_NTPase"/>
</dbReference>
<gene>
    <name evidence="4" type="ORF">Nepgr_016641</name>
</gene>
<dbReference type="Pfam" id="PF02933">
    <property type="entry name" value="CDC48_2"/>
    <property type="match status" value="1"/>
</dbReference>
<dbReference type="SUPFAM" id="SSF52540">
    <property type="entry name" value="P-loop containing nucleoside triphosphate hydrolases"/>
    <property type="match status" value="1"/>
</dbReference>